<sequence>MPRVALFIPCYVDQLYPSVGMATARLLERLGCEVVFPEDQTCCGQPMANAGFADDAAPLARRYVEVFRSFDHVVCPSGSCTSMVRNHYDGLLPASAGLEKVKRSTFELCEFVVDVLGVKKLDGRYPHKVGLHQSCHGLRELGLGTPSELVAPPGSKVAGLLAGIEGLELVSLTRPDECCGFGGTFAVVEEAVSCLMGRDRIADHVKAGAEIVTGTDVSCLMHMDGLARRRRDPVAFRHVAEILAEATA</sequence>
<feature type="domain" description="Cysteine-rich" evidence="1">
    <location>
        <begin position="129"/>
        <end position="224"/>
    </location>
</feature>
<proteinExistence type="predicted"/>
<reference evidence="3" key="1">
    <citation type="journal article" date="2022" name="Int. J. Syst. Evol. Microbiol.">
        <title>Anaeromyxobacter oryzae sp. nov., Anaeromyxobacter diazotrophicus sp. nov. and Anaeromyxobacter paludicola sp. nov., isolated from paddy soils.</title>
        <authorList>
            <person name="Itoh H."/>
            <person name="Xu Z."/>
            <person name="Mise K."/>
            <person name="Masuda Y."/>
            <person name="Ushijima N."/>
            <person name="Hayakawa C."/>
            <person name="Shiratori Y."/>
            <person name="Senoo K."/>
        </authorList>
    </citation>
    <scope>NUCLEOTIDE SEQUENCE [LARGE SCALE GENOMIC DNA]</scope>
    <source>
        <strain evidence="3">Red232</strain>
    </source>
</reference>
<evidence type="ECO:0000259" key="1">
    <source>
        <dbReference type="Pfam" id="PF02754"/>
    </source>
</evidence>
<keyword evidence="3" id="KW-1185">Reference proteome</keyword>
<dbReference type="RefSeq" id="WP_248357405.1">
    <property type="nucleotide sequence ID" value="NZ_AP025591.1"/>
</dbReference>
<protein>
    <submittedName>
        <fullName evidence="2">Fe-S oxidoreductase</fullName>
    </submittedName>
</protein>
<dbReference type="Proteomes" id="UP001162891">
    <property type="component" value="Chromosome"/>
</dbReference>
<dbReference type="InterPro" id="IPR004017">
    <property type="entry name" value="Cys_rich_dom"/>
</dbReference>
<organism evidence="2 3">
    <name type="scientific">Anaeromyxobacter oryzae</name>
    <dbReference type="NCBI Taxonomy" id="2918170"/>
    <lineage>
        <taxon>Bacteria</taxon>
        <taxon>Pseudomonadati</taxon>
        <taxon>Myxococcota</taxon>
        <taxon>Myxococcia</taxon>
        <taxon>Myxococcales</taxon>
        <taxon>Cystobacterineae</taxon>
        <taxon>Anaeromyxobacteraceae</taxon>
        <taxon>Anaeromyxobacter</taxon>
    </lineage>
</organism>
<dbReference type="EMBL" id="AP025591">
    <property type="protein sequence ID" value="BDG01042.1"/>
    <property type="molecule type" value="Genomic_DNA"/>
</dbReference>
<gene>
    <name evidence="2" type="ORF">AMOR_00380</name>
</gene>
<dbReference type="Pfam" id="PF02754">
    <property type="entry name" value="CCG"/>
    <property type="match status" value="2"/>
</dbReference>
<name>A0ABM7WNJ4_9BACT</name>
<dbReference type="PANTHER" id="PTHR30296">
    <property type="entry name" value="UNCHARACTERIZED PROTEIN YKGE"/>
    <property type="match status" value="1"/>
</dbReference>
<dbReference type="PANTHER" id="PTHR30296:SF0">
    <property type="entry name" value="LACTATE UTILIZATION PROTEIN A"/>
    <property type="match status" value="1"/>
</dbReference>
<evidence type="ECO:0000313" key="2">
    <source>
        <dbReference type="EMBL" id="BDG01042.1"/>
    </source>
</evidence>
<evidence type="ECO:0000313" key="3">
    <source>
        <dbReference type="Proteomes" id="UP001162891"/>
    </source>
</evidence>
<feature type="domain" description="Cysteine-rich" evidence="1">
    <location>
        <begin position="4"/>
        <end position="84"/>
    </location>
</feature>
<accession>A0ABM7WNJ4</accession>